<comment type="caution">
    <text evidence="1">The sequence shown here is derived from an EMBL/GenBank/DDBJ whole genome shotgun (WGS) entry which is preliminary data.</text>
</comment>
<dbReference type="Proteomes" id="UP001524502">
    <property type="component" value="Unassembled WGS sequence"/>
</dbReference>
<evidence type="ECO:0000313" key="2">
    <source>
        <dbReference type="Proteomes" id="UP001524502"/>
    </source>
</evidence>
<accession>A0ABT1RTU5</accession>
<organism evidence="1 2">
    <name type="scientific">Anaerovorax odorimutans</name>
    <dbReference type="NCBI Taxonomy" id="109327"/>
    <lineage>
        <taxon>Bacteria</taxon>
        <taxon>Bacillati</taxon>
        <taxon>Bacillota</taxon>
        <taxon>Clostridia</taxon>
        <taxon>Peptostreptococcales</taxon>
        <taxon>Anaerovoracaceae</taxon>
        <taxon>Anaerovorax</taxon>
    </lineage>
</organism>
<reference evidence="1 2" key="1">
    <citation type="submission" date="2022-06" db="EMBL/GenBank/DDBJ databases">
        <title>Isolation of gut microbiota from human fecal samples.</title>
        <authorList>
            <person name="Pamer E.G."/>
            <person name="Barat B."/>
            <person name="Waligurski E."/>
            <person name="Medina S."/>
            <person name="Paddock L."/>
            <person name="Mostad J."/>
        </authorList>
    </citation>
    <scope>NUCLEOTIDE SEQUENCE [LARGE SCALE GENOMIC DNA]</scope>
    <source>
        <strain evidence="1 2">SL.3.17</strain>
    </source>
</reference>
<proteinExistence type="predicted"/>
<protein>
    <submittedName>
        <fullName evidence="1">Uncharacterized protein</fullName>
    </submittedName>
</protein>
<dbReference type="RefSeq" id="WP_256133834.1">
    <property type="nucleotide sequence ID" value="NZ_JANFXK010000060.1"/>
</dbReference>
<evidence type="ECO:0000313" key="1">
    <source>
        <dbReference type="EMBL" id="MCQ4638628.1"/>
    </source>
</evidence>
<sequence length="64" mass="7423">MKKEIAAIEFDKYECGAVFEALKDKRNALIQEELPTDTVDDALIKVIDAMNEPKRKERNRDEAR</sequence>
<dbReference type="EMBL" id="JANFXK010000060">
    <property type="protein sequence ID" value="MCQ4638628.1"/>
    <property type="molecule type" value="Genomic_DNA"/>
</dbReference>
<gene>
    <name evidence="1" type="ORF">NE619_18015</name>
</gene>
<name>A0ABT1RTU5_9FIRM</name>
<keyword evidence="2" id="KW-1185">Reference proteome</keyword>